<dbReference type="GO" id="GO:0016301">
    <property type="term" value="F:kinase activity"/>
    <property type="evidence" value="ECO:0007669"/>
    <property type="project" value="UniProtKB-KW"/>
</dbReference>
<keyword evidence="2" id="KW-1185">Reference proteome</keyword>
<dbReference type="Gene3D" id="1.10.510.10">
    <property type="entry name" value="Transferase(Phosphotransferase) domain 1"/>
    <property type="match status" value="1"/>
</dbReference>
<feature type="non-terminal residue" evidence="1">
    <location>
        <position position="101"/>
    </location>
</feature>
<dbReference type="InterPro" id="IPR011009">
    <property type="entry name" value="Kinase-like_dom_sf"/>
</dbReference>
<keyword evidence="1" id="KW-0418">Kinase</keyword>
<comment type="caution">
    <text evidence="1">The sequence shown here is derived from an EMBL/GenBank/DDBJ whole genome shotgun (WGS) entry which is preliminary data.</text>
</comment>
<dbReference type="AlphaFoldDB" id="A0A6A0AFX2"/>
<proteinExistence type="predicted"/>
<sequence length="101" mass="11328">MNTWCKKHDATVLALPVNTRRLPELQDNDLIIVLEWAEAGDLSQVLKRQAQAATLFQPLQVMHLFSQKPGNIFVAHDGILKLGDLGLSRYFSSRTLQALTT</sequence>
<dbReference type="EMBL" id="BLLF01005975">
    <property type="protein sequence ID" value="GFH31820.1"/>
    <property type="molecule type" value="Genomic_DNA"/>
</dbReference>
<gene>
    <name evidence="1" type="ORF">HaLaN_30936</name>
</gene>
<keyword evidence="1" id="KW-0808">Transferase</keyword>
<organism evidence="1 2">
    <name type="scientific">Haematococcus lacustris</name>
    <name type="common">Green alga</name>
    <name type="synonym">Haematococcus pluvialis</name>
    <dbReference type="NCBI Taxonomy" id="44745"/>
    <lineage>
        <taxon>Eukaryota</taxon>
        <taxon>Viridiplantae</taxon>
        <taxon>Chlorophyta</taxon>
        <taxon>core chlorophytes</taxon>
        <taxon>Chlorophyceae</taxon>
        <taxon>CS clade</taxon>
        <taxon>Chlamydomonadales</taxon>
        <taxon>Haematococcaceae</taxon>
        <taxon>Haematococcus</taxon>
    </lineage>
</organism>
<reference evidence="1 2" key="1">
    <citation type="submission" date="2020-02" db="EMBL/GenBank/DDBJ databases">
        <title>Draft genome sequence of Haematococcus lacustris strain NIES-144.</title>
        <authorList>
            <person name="Morimoto D."/>
            <person name="Nakagawa S."/>
            <person name="Yoshida T."/>
            <person name="Sawayama S."/>
        </authorList>
    </citation>
    <scope>NUCLEOTIDE SEQUENCE [LARGE SCALE GENOMIC DNA]</scope>
    <source>
        <strain evidence="1 2">NIES-144</strain>
    </source>
</reference>
<evidence type="ECO:0000313" key="2">
    <source>
        <dbReference type="Proteomes" id="UP000485058"/>
    </source>
</evidence>
<accession>A0A6A0AFX2</accession>
<dbReference type="SUPFAM" id="SSF56112">
    <property type="entry name" value="Protein kinase-like (PK-like)"/>
    <property type="match status" value="1"/>
</dbReference>
<dbReference type="Proteomes" id="UP000485058">
    <property type="component" value="Unassembled WGS sequence"/>
</dbReference>
<name>A0A6A0AFX2_HAELA</name>
<feature type="non-terminal residue" evidence="1">
    <location>
        <position position="1"/>
    </location>
</feature>
<protein>
    <submittedName>
        <fullName evidence="1">Protein kinase domain-containing protein</fullName>
    </submittedName>
</protein>
<evidence type="ECO:0000313" key="1">
    <source>
        <dbReference type="EMBL" id="GFH31820.1"/>
    </source>
</evidence>